<dbReference type="PANTHER" id="PTHR46176:SF3">
    <property type="entry name" value="PROTEIN FAM76B"/>
    <property type="match status" value="1"/>
</dbReference>
<evidence type="ECO:0000256" key="2">
    <source>
        <dbReference type="ARBA" id="ARBA00017330"/>
    </source>
</evidence>
<evidence type="ECO:0000256" key="1">
    <source>
        <dbReference type="ARBA" id="ARBA00009097"/>
    </source>
</evidence>
<sequence>MATSALYACTKCNQRYPFEELSQGQQLCKECRIAHPIVKCTYCRSEFQQESKTNTICKKCAQNVKQFGTVTLANILKWLVNDILFLKVVIYLFLQPKPCQYCNIIAAFIGTKCQRCTNSEKKYGPPQTCEQCKQQCAFDRKEEGRRKVKARETCSLSLRTLVVNGGDSSTAVSCLCYRWMASCCAGSALCLTAVSCRRLRNRGRALAPPTPHPSMRKTTTPDHITIIITITTTTRTDTAVPTTSMSATSCLFCFQLQPSQPVGLSQYSSLMSSLTLQLPTPALCYSPTFLLCFSFHPNSSSITQSMDSGGTDNFILISQLKEEVMSLKRLLQQRDQTILEKDRKVSRLPKLHFRTD</sequence>
<reference evidence="4 5" key="1">
    <citation type="submission" date="2021-06" db="EMBL/GenBank/DDBJ databases">
        <authorList>
            <person name="Palmer J.M."/>
        </authorList>
    </citation>
    <scope>NUCLEOTIDE SEQUENCE [LARGE SCALE GENOMIC DNA]</scope>
    <source>
        <strain evidence="4 5">GA_2019</strain>
        <tissue evidence="4">Muscle</tissue>
    </source>
</reference>
<protein>
    <recommendedName>
        <fullName evidence="2">Protein FAM76B</fullName>
    </recommendedName>
</protein>
<accession>A0ABV0ND72</accession>
<evidence type="ECO:0000256" key="3">
    <source>
        <dbReference type="ARBA" id="ARBA00023054"/>
    </source>
</evidence>
<dbReference type="PANTHER" id="PTHR46176">
    <property type="entry name" value="LD21662P"/>
    <property type="match status" value="1"/>
</dbReference>
<dbReference type="EMBL" id="JAHRIO010030733">
    <property type="protein sequence ID" value="MEQ2168207.1"/>
    <property type="molecule type" value="Genomic_DNA"/>
</dbReference>
<organism evidence="4 5">
    <name type="scientific">Goodea atripinnis</name>
    <dbReference type="NCBI Taxonomy" id="208336"/>
    <lineage>
        <taxon>Eukaryota</taxon>
        <taxon>Metazoa</taxon>
        <taxon>Chordata</taxon>
        <taxon>Craniata</taxon>
        <taxon>Vertebrata</taxon>
        <taxon>Euteleostomi</taxon>
        <taxon>Actinopterygii</taxon>
        <taxon>Neopterygii</taxon>
        <taxon>Teleostei</taxon>
        <taxon>Neoteleostei</taxon>
        <taxon>Acanthomorphata</taxon>
        <taxon>Ovalentaria</taxon>
        <taxon>Atherinomorphae</taxon>
        <taxon>Cyprinodontiformes</taxon>
        <taxon>Goodeidae</taxon>
        <taxon>Goodea</taxon>
    </lineage>
</organism>
<comment type="caution">
    <text evidence="4">The sequence shown here is derived from an EMBL/GenBank/DDBJ whole genome shotgun (WGS) entry which is preliminary data.</text>
</comment>
<comment type="similarity">
    <text evidence="1">Belongs to the FAM76 family.</text>
</comment>
<keyword evidence="3" id="KW-0175">Coiled coil</keyword>
<evidence type="ECO:0000313" key="5">
    <source>
        <dbReference type="Proteomes" id="UP001476798"/>
    </source>
</evidence>
<dbReference type="InterPro" id="IPR032017">
    <property type="entry name" value="FAM76"/>
</dbReference>
<evidence type="ECO:0000313" key="4">
    <source>
        <dbReference type="EMBL" id="MEQ2168207.1"/>
    </source>
</evidence>
<keyword evidence="5" id="KW-1185">Reference proteome</keyword>
<name>A0ABV0ND72_9TELE</name>
<dbReference type="Proteomes" id="UP001476798">
    <property type="component" value="Unassembled WGS sequence"/>
</dbReference>
<dbReference type="Pfam" id="PF16046">
    <property type="entry name" value="FAM76"/>
    <property type="match status" value="3"/>
</dbReference>
<proteinExistence type="inferred from homology"/>
<gene>
    <name evidence="4" type="ORF">GOODEAATRI_011941</name>
</gene>